<evidence type="ECO:0000259" key="8">
    <source>
        <dbReference type="PROSITE" id="PS50928"/>
    </source>
</evidence>
<keyword evidence="6 7" id="KW-0472">Membrane</keyword>
<feature type="transmembrane region" description="Helical" evidence="7">
    <location>
        <begin position="55"/>
        <end position="74"/>
    </location>
</feature>
<dbReference type="Gene3D" id="1.10.3720.10">
    <property type="entry name" value="MetI-like"/>
    <property type="match status" value="1"/>
</dbReference>
<comment type="subcellular location">
    <subcellularLocation>
        <location evidence="1">Cell membrane</location>
        <topology evidence="1">Multi-pass membrane protein</topology>
    </subcellularLocation>
</comment>
<dbReference type="InterPro" id="IPR000515">
    <property type="entry name" value="MetI-like"/>
</dbReference>
<feature type="transmembrane region" description="Helical" evidence="7">
    <location>
        <begin position="12"/>
        <end position="35"/>
    </location>
</feature>
<feature type="non-terminal residue" evidence="9">
    <location>
        <position position="1"/>
    </location>
</feature>
<feature type="domain" description="ABC transmembrane type-1" evidence="8">
    <location>
        <begin position="7"/>
        <end position="182"/>
    </location>
</feature>
<accession>X1BIX2</accession>
<dbReference type="InterPro" id="IPR035906">
    <property type="entry name" value="MetI-like_sf"/>
</dbReference>
<feature type="transmembrane region" description="Helical" evidence="7">
    <location>
        <begin position="113"/>
        <end position="129"/>
    </location>
</feature>
<dbReference type="PROSITE" id="PS50928">
    <property type="entry name" value="ABC_TM1"/>
    <property type="match status" value="1"/>
</dbReference>
<keyword evidence="4 7" id="KW-0812">Transmembrane</keyword>
<dbReference type="Pfam" id="PF00528">
    <property type="entry name" value="BPD_transp_1"/>
    <property type="match status" value="1"/>
</dbReference>
<gene>
    <name evidence="9" type="ORF">S01H4_26332</name>
</gene>
<evidence type="ECO:0000256" key="6">
    <source>
        <dbReference type="ARBA" id="ARBA00023136"/>
    </source>
</evidence>
<reference evidence="9" key="1">
    <citation type="journal article" date="2014" name="Front. Microbiol.">
        <title>High frequency of phylogenetically diverse reductive dehalogenase-homologous genes in deep subseafloor sedimentary metagenomes.</title>
        <authorList>
            <person name="Kawai M."/>
            <person name="Futagami T."/>
            <person name="Toyoda A."/>
            <person name="Takaki Y."/>
            <person name="Nishi S."/>
            <person name="Hori S."/>
            <person name="Arai W."/>
            <person name="Tsubouchi T."/>
            <person name="Morono Y."/>
            <person name="Uchiyama I."/>
            <person name="Ito T."/>
            <person name="Fujiyama A."/>
            <person name="Inagaki F."/>
            <person name="Takami H."/>
        </authorList>
    </citation>
    <scope>NUCLEOTIDE SEQUENCE</scope>
    <source>
        <strain evidence="9">Expedition CK06-06</strain>
    </source>
</reference>
<dbReference type="EMBL" id="BART01012684">
    <property type="protein sequence ID" value="GAG84038.1"/>
    <property type="molecule type" value="Genomic_DNA"/>
</dbReference>
<keyword evidence="3" id="KW-1003">Cell membrane</keyword>
<evidence type="ECO:0000313" key="9">
    <source>
        <dbReference type="EMBL" id="GAG84038.1"/>
    </source>
</evidence>
<dbReference type="AlphaFoldDB" id="X1BIX2"/>
<evidence type="ECO:0000256" key="3">
    <source>
        <dbReference type="ARBA" id="ARBA00022475"/>
    </source>
</evidence>
<protein>
    <recommendedName>
        <fullName evidence="8">ABC transmembrane type-1 domain-containing protein</fullName>
    </recommendedName>
</protein>
<evidence type="ECO:0000256" key="7">
    <source>
        <dbReference type="SAM" id="Phobius"/>
    </source>
</evidence>
<dbReference type="SUPFAM" id="SSF161098">
    <property type="entry name" value="MetI-like"/>
    <property type="match status" value="1"/>
</dbReference>
<organism evidence="9">
    <name type="scientific">marine sediment metagenome</name>
    <dbReference type="NCBI Taxonomy" id="412755"/>
    <lineage>
        <taxon>unclassified sequences</taxon>
        <taxon>metagenomes</taxon>
        <taxon>ecological metagenomes</taxon>
    </lineage>
</organism>
<dbReference type="PANTHER" id="PTHR43163">
    <property type="entry name" value="DIPEPTIDE TRANSPORT SYSTEM PERMEASE PROTEIN DPPB-RELATED"/>
    <property type="match status" value="1"/>
</dbReference>
<dbReference type="PANTHER" id="PTHR43163:SF6">
    <property type="entry name" value="DIPEPTIDE TRANSPORT SYSTEM PERMEASE PROTEIN DPPB-RELATED"/>
    <property type="match status" value="1"/>
</dbReference>
<comment type="caution">
    <text evidence="9">The sequence shown here is derived from an EMBL/GenBank/DDBJ whole genome shotgun (WGS) entry which is preliminary data.</text>
</comment>
<evidence type="ECO:0000256" key="5">
    <source>
        <dbReference type="ARBA" id="ARBA00022989"/>
    </source>
</evidence>
<evidence type="ECO:0000256" key="1">
    <source>
        <dbReference type="ARBA" id="ARBA00004651"/>
    </source>
</evidence>
<dbReference type="GO" id="GO:0005886">
    <property type="term" value="C:plasma membrane"/>
    <property type="evidence" value="ECO:0007669"/>
    <property type="project" value="UniProtKB-SubCell"/>
</dbReference>
<evidence type="ECO:0000256" key="4">
    <source>
        <dbReference type="ARBA" id="ARBA00022692"/>
    </source>
</evidence>
<dbReference type="GO" id="GO:0055085">
    <property type="term" value="P:transmembrane transport"/>
    <property type="evidence" value="ECO:0007669"/>
    <property type="project" value="InterPro"/>
</dbReference>
<evidence type="ECO:0000256" key="2">
    <source>
        <dbReference type="ARBA" id="ARBA00022448"/>
    </source>
</evidence>
<dbReference type="CDD" id="cd06261">
    <property type="entry name" value="TM_PBP2"/>
    <property type="match status" value="1"/>
</dbReference>
<keyword evidence="5 7" id="KW-1133">Transmembrane helix</keyword>
<proteinExistence type="predicted"/>
<keyword evidence="2" id="KW-0813">Transport</keyword>
<sequence length="182" mass="20139">EDIKQYIPATLELSLVTITVTAILGVTLGIISALRKDELIDNITRVTSMTGVATPSFWLALLLQIVFYGILGILPVRGRLSLHTMLYNPVTSITGFYFIDTLLTGNWVAFRDVLVHLILPATALSYRGIARVIRITRSSVLDVISQDYVRTARACGISERKVVYSYILKNALIPIVTIIGFI</sequence>
<name>X1BIX2_9ZZZZ</name>